<sequence>EEDGKFNARSVLYIPLKEWNSNFKYFCSVIHDNKNTTESATNVCGDYKKNAIEPFIYLLKPSAEDFAKNDKSKITCLVVGSNLTGASISWQVSGKVTTSGVSNGNVISHKNKTDTLNSTINVMIHEWKTRVEFKCQVEHPCCFEVQPKRICLLGNVILPKMSIFPLIYEEVVKDKAVILTCKVRGFFPDELYVKWMMDGSDLIASEYVNDPIVQDYNKTFSMESRLFISNTDPNSNTTYKCVATTPEQNISEATKKDIFASRRPSLPTIQLLQSAINKDTDQVELVCLASGFSPKNISFEWNSLPWKEAVNTTDSLPTMGEDGKFHARSTLYIRQREWNSNIEYYCSVIHDQKNITKSMCVSLEAISLEEEKPSFVLEEDVNSVWNTAFTFIVLFLITFLYSTFVTVVKVGIV</sequence>
<dbReference type="STRING" id="7897.ENSLACP00000008124"/>
<keyword evidence="2" id="KW-0472">Membrane</keyword>
<proteinExistence type="predicted"/>
<dbReference type="HOGENOM" id="CLU_030625_3_0_1"/>
<evidence type="ECO:0000256" key="2">
    <source>
        <dbReference type="SAM" id="Phobius"/>
    </source>
</evidence>
<dbReference type="InterPro" id="IPR007110">
    <property type="entry name" value="Ig-like_dom"/>
</dbReference>
<dbReference type="InterPro" id="IPR003006">
    <property type="entry name" value="Ig/MHC_CS"/>
</dbReference>
<reference evidence="4" key="3">
    <citation type="submission" date="2025-09" db="UniProtKB">
        <authorList>
            <consortium name="Ensembl"/>
        </authorList>
    </citation>
    <scope>IDENTIFICATION</scope>
</reference>
<dbReference type="SUPFAM" id="SSF48726">
    <property type="entry name" value="Immunoglobulin"/>
    <property type="match status" value="3"/>
</dbReference>
<feature type="domain" description="Ig-like" evidence="3">
    <location>
        <begin position="159"/>
        <end position="251"/>
    </location>
</feature>
<dbReference type="PROSITE" id="PS50835">
    <property type="entry name" value="IG_LIKE"/>
    <property type="match status" value="3"/>
</dbReference>
<dbReference type="InterPro" id="IPR013783">
    <property type="entry name" value="Ig-like_fold"/>
</dbReference>
<dbReference type="InParanoid" id="H3AEQ3"/>
<keyword evidence="2" id="KW-1133">Transmembrane helix</keyword>
<organism evidence="4 5">
    <name type="scientific">Latimeria chalumnae</name>
    <name type="common">Coelacanth</name>
    <dbReference type="NCBI Taxonomy" id="7897"/>
    <lineage>
        <taxon>Eukaryota</taxon>
        <taxon>Metazoa</taxon>
        <taxon>Chordata</taxon>
        <taxon>Craniata</taxon>
        <taxon>Vertebrata</taxon>
        <taxon>Euteleostomi</taxon>
        <taxon>Coelacanthiformes</taxon>
        <taxon>Coelacanthidae</taxon>
        <taxon>Latimeria</taxon>
    </lineage>
</organism>
<keyword evidence="5" id="KW-1185">Reference proteome</keyword>
<keyword evidence="2" id="KW-0812">Transmembrane</keyword>
<dbReference type="InterPro" id="IPR050380">
    <property type="entry name" value="Immune_Resp_Modulators"/>
</dbReference>
<evidence type="ECO:0000256" key="1">
    <source>
        <dbReference type="ARBA" id="ARBA00023319"/>
    </source>
</evidence>
<dbReference type="EMBL" id="AFYH01079856">
    <property type="status" value="NOT_ANNOTATED_CDS"/>
    <property type="molecule type" value="Genomic_DNA"/>
</dbReference>
<feature type="domain" description="Ig-like" evidence="3">
    <location>
        <begin position="54"/>
        <end position="139"/>
    </location>
</feature>
<dbReference type="SMART" id="SM00407">
    <property type="entry name" value="IGc1"/>
    <property type="match status" value="3"/>
</dbReference>
<dbReference type="OMA" id="SSWNTEN"/>
<protein>
    <recommendedName>
        <fullName evidence="3">Ig-like domain-containing protein</fullName>
    </recommendedName>
</protein>
<accession>H3AEQ3</accession>
<dbReference type="eggNOG" id="ENOG502R54U">
    <property type="taxonomic scope" value="Eukaryota"/>
</dbReference>
<dbReference type="InterPro" id="IPR036179">
    <property type="entry name" value="Ig-like_dom_sf"/>
</dbReference>
<dbReference type="PANTHER" id="PTHR23411">
    <property type="entry name" value="TAPASIN"/>
    <property type="match status" value="1"/>
</dbReference>
<keyword evidence="1" id="KW-0393">Immunoglobulin domain</keyword>
<dbReference type="Pfam" id="PF07654">
    <property type="entry name" value="C1-set"/>
    <property type="match status" value="3"/>
</dbReference>
<evidence type="ECO:0000313" key="4">
    <source>
        <dbReference type="Ensembl" id="ENSLACP00000008124.1"/>
    </source>
</evidence>
<dbReference type="AlphaFoldDB" id="H3AEQ3"/>
<dbReference type="Gene3D" id="2.60.40.10">
    <property type="entry name" value="Immunoglobulins"/>
    <property type="match status" value="3"/>
</dbReference>
<dbReference type="Proteomes" id="UP000008672">
    <property type="component" value="Unassembled WGS sequence"/>
</dbReference>
<feature type="domain" description="Ig-like" evidence="3">
    <location>
        <begin position="264"/>
        <end position="362"/>
    </location>
</feature>
<dbReference type="GeneTree" id="ENSGT00940000163371"/>
<evidence type="ECO:0000313" key="5">
    <source>
        <dbReference type="Proteomes" id="UP000008672"/>
    </source>
</evidence>
<dbReference type="InterPro" id="IPR003597">
    <property type="entry name" value="Ig_C1-set"/>
</dbReference>
<feature type="transmembrane region" description="Helical" evidence="2">
    <location>
        <begin position="384"/>
        <end position="408"/>
    </location>
</feature>
<dbReference type="PROSITE" id="PS00290">
    <property type="entry name" value="IG_MHC"/>
    <property type="match status" value="1"/>
</dbReference>
<reference evidence="5" key="1">
    <citation type="submission" date="2011-08" db="EMBL/GenBank/DDBJ databases">
        <title>The draft genome of Latimeria chalumnae.</title>
        <authorList>
            <person name="Di Palma F."/>
            <person name="Alfoldi J."/>
            <person name="Johnson J."/>
            <person name="Berlin A."/>
            <person name="Gnerre S."/>
            <person name="Jaffe D."/>
            <person name="MacCallum I."/>
            <person name="Young S."/>
            <person name="Walker B.J."/>
            <person name="Lander E."/>
            <person name="Lindblad-Toh K."/>
        </authorList>
    </citation>
    <scope>NUCLEOTIDE SEQUENCE [LARGE SCALE GENOMIC DNA]</scope>
    <source>
        <strain evidence="5">Wild caught</strain>
    </source>
</reference>
<dbReference type="Ensembl" id="ENSLACT00000008190.1">
    <property type="protein sequence ID" value="ENSLACP00000008124.1"/>
    <property type="gene ID" value="ENSLACG00000007193.1"/>
</dbReference>
<name>H3AEQ3_LATCH</name>
<evidence type="ECO:0000259" key="3">
    <source>
        <dbReference type="PROSITE" id="PS50835"/>
    </source>
</evidence>
<reference evidence="4" key="2">
    <citation type="submission" date="2025-08" db="UniProtKB">
        <authorList>
            <consortium name="Ensembl"/>
        </authorList>
    </citation>
    <scope>IDENTIFICATION</scope>
</reference>